<keyword evidence="4" id="KW-0963">Cytoplasm</keyword>
<dbReference type="Gene3D" id="3.90.950.10">
    <property type="match status" value="1"/>
</dbReference>
<dbReference type="PIRSF" id="PIRSF006305">
    <property type="entry name" value="Maf"/>
    <property type="match status" value="1"/>
</dbReference>
<dbReference type="GO" id="GO:0005737">
    <property type="term" value="C:cytoplasm"/>
    <property type="evidence" value="ECO:0007669"/>
    <property type="project" value="UniProtKB-SubCell"/>
</dbReference>
<dbReference type="RefSeq" id="WP_051245173.1">
    <property type="nucleotide sequence ID" value="NZ_FNBW01000006.1"/>
</dbReference>
<evidence type="ECO:0000256" key="4">
    <source>
        <dbReference type="HAMAP-Rule" id="MF_00528"/>
    </source>
</evidence>
<feature type="site" description="Important for substrate specificity" evidence="4">
    <location>
        <position position="176"/>
    </location>
</feature>
<comment type="similarity">
    <text evidence="4">Belongs to the Maf family. YceF subfamily.</text>
</comment>
<comment type="function">
    <text evidence="4">Nucleoside triphosphate pyrophosphatase that hydrolyzes 7-methyl-GTP (m(7)GTP). May have a dual role in cell division arrest and in preventing the incorporation of modified nucleotides into cellular nucleic acids.</text>
</comment>
<feature type="site" description="Important for substrate specificity" evidence="4">
    <location>
        <position position="91"/>
    </location>
</feature>
<organism evidence="5 6">
    <name type="scientific">Thalassobaculum litoreum DSM 18839</name>
    <dbReference type="NCBI Taxonomy" id="1123362"/>
    <lineage>
        <taxon>Bacteria</taxon>
        <taxon>Pseudomonadati</taxon>
        <taxon>Pseudomonadota</taxon>
        <taxon>Alphaproteobacteria</taxon>
        <taxon>Rhodospirillales</taxon>
        <taxon>Thalassobaculaceae</taxon>
        <taxon>Thalassobaculum</taxon>
    </lineage>
</organism>
<dbReference type="InterPro" id="IPR029001">
    <property type="entry name" value="ITPase-like_fam"/>
</dbReference>
<feature type="site" description="Important for substrate specificity" evidence="4">
    <location>
        <position position="27"/>
    </location>
</feature>
<evidence type="ECO:0000256" key="2">
    <source>
        <dbReference type="ARBA" id="ARBA00022801"/>
    </source>
</evidence>
<dbReference type="EMBL" id="FNBW01000006">
    <property type="protein sequence ID" value="SDF72943.1"/>
    <property type="molecule type" value="Genomic_DNA"/>
</dbReference>
<comment type="catalytic activity">
    <reaction evidence="4">
        <text>N(7)-methyl-GTP + H2O = N(7)-methyl-GMP + diphosphate + H(+)</text>
        <dbReference type="Rhea" id="RHEA:58744"/>
        <dbReference type="ChEBI" id="CHEBI:15377"/>
        <dbReference type="ChEBI" id="CHEBI:15378"/>
        <dbReference type="ChEBI" id="CHEBI:33019"/>
        <dbReference type="ChEBI" id="CHEBI:58285"/>
        <dbReference type="ChEBI" id="CHEBI:87133"/>
    </reaction>
</comment>
<evidence type="ECO:0000256" key="1">
    <source>
        <dbReference type="ARBA" id="ARBA00001968"/>
    </source>
</evidence>
<dbReference type="GO" id="GO:0047429">
    <property type="term" value="F:nucleoside triphosphate diphosphatase activity"/>
    <property type="evidence" value="ECO:0007669"/>
    <property type="project" value="InterPro"/>
</dbReference>
<keyword evidence="6" id="KW-1185">Reference proteome</keyword>
<dbReference type="Proteomes" id="UP000198615">
    <property type="component" value="Unassembled WGS sequence"/>
</dbReference>
<dbReference type="NCBIfam" id="TIGR00172">
    <property type="entry name" value="maf"/>
    <property type="match status" value="1"/>
</dbReference>
<dbReference type="AlphaFoldDB" id="A0A8G2BJZ1"/>
<accession>A0A8G2BJZ1</accession>
<dbReference type="HAMAP" id="MF_00528">
    <property type="entry name" value="Maf"/>
    <property type="match status" value="1"/>
</dbReference>
<dbReference type="OrthoDB" id="9813962at2"/>
<dbReference type="SUPFAM" id="SSF52972">
    <property type="entry name" value="ITPase-like"/>
    <property type="match status" value="1"/>
</dbReference>
<comment type="subcellular location">
    <subcellularLocation>
        <location evidence="4">Cytoplasm</location>
    </subcellularLocation>
</comment>
<evidence type="ECO:0000256" key="3">
    <source>
        <dbReference type="ARBA" id="ARBA00023080"/>
    </source>
</evidence>
<dbReference type="EC" id="3.6.1.-" evidence="4"/>
<dbReference type="InterPro" id="IPR003697">
    <property type="entry name" value="Maf-like"/>
</dbReference>
<proteinExistence type="inferred from homology"/>
<dbReference type="PANTHER" id="PTHR43213">
    <property type="entry name" value="BIFUNCTIONAL DTTP/UTP PYROPHOSPHATASE/METHYLTRANSFERASE PROTEIN-RELATED"/>
    <property type="match status" value="1"/>
</dbReference>
<feature type="active site" description="Proton acceptor" evidence="4">
    <location>
        <position position="90"/>
    </location>
</feature>
<name>A0A8G2BJZ1_9PROT</name>
<sequence length="213" mass="22702">MSEALGPTLLGASAGSVPVVLASGSRFRAELLRNAGVPFSIDVPGVDEGSVRDSLRAENATTEDVATVLAELKAIAISRKHPDALVIGSDQMLDCGGVWFEKPVDRDHAQATLKALSGKTHRLVTAVVVARAGSRIWHAMDSVTMRMRPLSDGFIDQYLDVVGEDVFASVGAYQLEGLGAQLFTGVEGDYFTVLGLPLLQLLEYLRTHGVLAR</sequence>
<comment type="cofactor">
    <cofactor evidence="1 4">
        <name>a divalent metal cation</name>
        <dbReference type="ChEBI" id="CHEBI:60240"/>
    </cofactor>
</comment>
<dbReference type="Pfam" id="PF02545">
    <property type="entry name" value="Maf"/>
    <property type="match status" value="1"/>
</dbReference>
<evidence type="ECO:0000313" key="6">
    <source>
        <dbReference type="Proteomes" id="UP000198615"/>
    </source>
</evidence>
<comment type="caution">
    <text evidence="5">The sequence shown here is derived from an EMBL/GenBank/DDBJ whole genome shotgun (WGS) entry which is preliminary data.</text>
</comment>
<dbReference type="PANTHER" id="PTHR43213:SF5">
    <property type="entry name" value="BIFUNCTIONAL DTTP_UTP PYROPHOSPHATASE_METHYLTRANSFERASE PROTEIN-RELATED"/>
    <property type="match status" value="1"/>
</dbReference>
<evidence type="ECO:0000313" key="5">
    <source>
        <dbReference type="EMBL" id="SDF72943.1"/>
    </source>
</evidence>
<dbReference type="CDD" id="cd00555">
    <property type="entry name" value="Maf"/>
    <property type="match status" value="1"/>
</dbReference>
<gene>
    <name evidence="5" type="ORF">SAMN05660686_02101</name>
</gene>
<keyword evidence="2 4" id="KW-0378">Hydrolase</keyword>
<reference evidence="5 6" key="1">
    <citation type="submission" date="2016-10" db="EMBL/GenBank/DDBJ databases">
        <authorList>
            <person name="Varghese N."/>
            <person name="Submissions S."/>
        </authorList>
    </citation>
    <scope>NUCLEOTIDE SEQUENCE [LARGE SCALE GENOMIC DNA]</scope>
    <source>
        <strain evidence="5 6">DSM 18839</strain>
    </source>
</reference>
<protein>
    <recommendedName>
        <fullName evidence="4">7-methyl-GTP pyrophosphatase</fullName>
        <shortName evidence="4">m(7)GTP pyrophosphatase</shortName>
        <ecNumber evidence="4">3.6.1.-</ecNumber>
    </recommendedName>
</protein>
<keyword evidence="3 4" id="KW-0546">Nucleotide metabolism</keyword>
<dbReference type="GO" id="GO:0009117">
    <property type="term" value="P:nucleotide metabolic process"/>
    <property type="evidence" value="ECO:0007669"/>
    <property type="project" value="UniProtKB-KW"/>
</dbReference>
<comment type="caution">
    <text evidence="4">Lacks conserved residue(s) required for the propagation of feature annotation.</text>
</comment>